<evidence type="ECO:0000256" key="6">
    <source>
        <dbReference type="ARBA" id="ARBA00022490"/>
    </source>
</evidence>
<dbReference type="SUPFAM" id="SSF81296">
    <property type="entry name" value="E set domains"/>
    <property type="match status" value="1"/>
</dbReference>
<dbReference type="GO" id="GO:0005992">
    <property type="term" value="P:trehalose biosynthetic process"/>
    <property type="evidence" value="ECO:0007669"/>
    <property type="project" value="UniProtKB-UniRule"/>
</dbReference>
<evidence type="ECO:0000256" key="12">
    <source>
        <dbReference type="ARBA" id="ARBA00034013"/>
    </source>
</evidence>
<dbReference type="EC" id="3.2.1.141" evidence="4 13"/>
<feature type="active site" description="Nucleophile" evidence="15">
    <location>
        <position position="259"/>
    </location>
</feature>
<dbReference type="PANTHER" id="PTHR43651:SF11">
    <property type="entry name" value="MALTO-OLIGOSYLTREHALOSE TREHALOHYDROLASE"/>
    <property type="match status" value="1"/>
</dbReference>
<evidence type="ECO:0000256" key="14">
    <source>
        <dbReference type="PIRNR" id="PIRNR006337"/>
    </source>
</evidence>
<evidence type="ECO:0000256" key="5">
    <source>
        <dbReference type="ARBA" id="ARBA00015938"/>
    </source>
</evidence>
<evidence type="ECO:0000313" key="18">
    <source>
        <dbReference type="EMBL" id="GAN52903.1"/>
    </source>
</evidence>
<dbReference type="AlphaFoldDB" id="A0A0D6MI09"/>
<dbReference type="InterPro" id="IPR006047">
    <property type="entry name" value="GH13_cat_dom"/>
</dbReference>
<keyword evidence="7 14" id="KW-0378">Hydrolase</keyword>
<evidence type="ECO:0000256" key="8">
    <source>
        <dbReference type="ARBA" id="ARBA00023277"/>
    </source>
</evidence>
<evidence type="ECO:0000256" key="13">
    <source>
        <dbReference type="NCBIfam" id="TIGR02402"/>
    </source>
</evidence>
<dbReference type="NCBIfam" id="TIGR02402">
    <property type="entry name" value="trehalose_TreZ"/>
    <property type="match status" value="1"/>
</dbReference>
<sequence>MTDFFRFDGQYGPVPLPDGTTRFRLWAPSCKQVTLELEGTEPMPMREDSAGWFETKVPCAPGARYRYRISDDLAVADPASRFQPDGVHGPSEVVDQTAYAWKTGDWKGRPWHEAIIYELHVGTMGGYAGVQTHFDRLAALGVTAIELMPVASFGGTRNWGYDGVLPYAPHPAYGTPDELKALIDAAHERGIMVLLDVVYNHFGPDGNYLASYADDFFDDNANSPWGRGIAFANPAVAGYFHENVLMWVMEFRFDGVRIDAAWAISDRNWFTGLRQRLDAICEPDRHVHLILENENNDAALLRSGYDAQWNDDFHNVMHVLLTGEHEGYYGQYVENPTAGLTTILRDGFLYQGQTPPGATKPRGQKSGDLPTTCFVNFLQNHDQIGNRAFGERLMDLADPEALQAAYAALLLSPFIPMLFMGEEWGSHTPFLFFTDYQGELGDQVLEGRRKEFSKFEAFENAEARARIANPNASSTFDRSIPDQNERDTPHGKSWLALTRTLLQIRNERIVPLLPQARSTGAHVVGDKAVFATWALGKTTLSLALNLGDDTVGIPPIVRDDVVFTTSESSAWQEKGQTHLPPRSATIALAARS</sequence>
<dbReference type="Gene3D" id="2.60.40.10">
    <property type="entry name" value="Immunoglobulins"/>
    <property type="match status" value="1"/>
</dbReference>
<keyword evidence="8" id="KW-0119">Carbohydrate metabolism</keyword>
<evidence type="ECO:0000256" key="2">
    <source>
        <dbReference type="ARBA" id="ARBA00005199"/>
    </source>
</evidence>
<dbReference type="InterPro" id="IPR012768">
    <property type="entry name" value="Trehalose_TreZ"/>
</dbReference>
<gene>
    <name evidence="18" type="ORF">Tasa_003_081</name>
</gene>
<dbReference type="GO" id="GO:0033942">
    <property type="term" value="F:4-alpha-D-(1-&gt;4)-alpha-D-glucanotrehalose trehalohydrolase activity"/>
    <property type="evidence" value="ECO:0007669"/>
    <property type="project" value="UniProtKB-EC"/>
</dbReference>
<evidence type="ECO:0000256" key="16">
    <source>
        <dbReference type="PIRSR" id="PIRSR006337-3"/>
    </source>
</evidence>
<dbReference type="InterPro" id="IPR044901">
    <property type="entry name" value="Trehalose_TreZ_E-set_sf"/>
</dbReference>
<dbReference type="SMART" id="SM00642">
    <property type="entry name" value="Aamy"/>
    <property type="match status" value="1"/>
</dbReference>
<dbReference type="Pfam" id="PF00128">
    <property type="entry name" value="Alpha-amylase"/>
    <property type="match status" value="1"/>
</dbReference>
<dbReference type="InterPro" id="IPR017853">
    <property type="entry name" value="GH"/>
</dbReference>
<evidence type="ECO:0000256" key="1">
    <source>
        <dbReference type="ARBA" id="ARBA00004496"/>
    </source>
</evidence>
<feature type="site" description="Transition state stabilizer" evidence="16">
    <location>
        <position position="382"/>
    </location>
</feature>
<proteinExistence type="inferred from homology"/>
<dbReference type="Pfam" id="PF02922">
    <property type="entry name" value="CBM_48"/>
    <property type="match status" value="1"/>
</dbReference>
<evidence type="ECO:0000256" key="11">
    <source>
        <dbReference type="ARBA" id="ARBA00033284"/>
    </source>
</evidence>
<dbReference type="Pfam" id="PF11941">
    <property type="entry name" value="DUF3459"/>
    <property type="match status" value="1"/>
</dbReference>
<evidence type="ECO:0000259" key="17">
    <source>
        <dbReference type="SMART" id="SM00642"/>
    </source>
</evidence>
<dbReference type="GO" id="GO:0005737">
    <property type="term" value="C:cytoplasm"/>
    <property type="evidence" value="ECO:0007669"/>
    <property type="project" value="UniProtKB-SubCell"/>
</dbReference>
<protein>
    <recommendedName>
        <fullName evidence="5 13">Malto-oligosyltrehalose trehalohydrolase</fullName>
        <shortName evidence="14">MTHase</shortName>
        <ecNumber evidence="4 13">3.2.1.141</ecNumber>
    </recommendedName>
    <alternativeName>
        <fullName evidence="11 14">4-alpha-D-((1-&gt;4)-alpha-D-glucano)trehalose trehalohydrolase</fullName>
    </alternativeName>
    <alternativeName>
        <fullName evidence="10 14">Maltooligosyl trehalose trehalohydrolase</fullName>
    </alternativeName>
</protein>
<dbReference type="InterPro" id="IPR022567">
    <property type="entry name" value="DUF3459"/>
</dbReference>
<organism evidence="18 19">
    <name type="scientific">Tanticharoenia sakaeratensis NBRC 103193</name>
    <dbReference type="NCBI Taxonomy" id="1231623"/>
    <lineage>
        <taxon>Bacteria</taxon>
        <taxon>Pseudomonadati</taxon>
        <taxon>Pseudomonadota</taxon>
        <taxon>Alphaproteobacteria</taxon>
        <taxon>Acetobacterales</taxon>
        <taxon>Acetobacteraceae</taxon>
        <taxon>Tanticharoenia</taxon>
    </lineage>
</organism>
<dbReference type="PANTHER" id="PTHR43651">
    <property type="entry name" value="1,4-ALPHA-GLUCAN-BRANCHING ENZYME"/>
    <property type="match status" value="1"/>
</dbReference>
<keyword evidence="19" id="KW-1185">Reference proteome</keyword>
<feature type="domain" description="Glycosyl hydrolase family 13 catalytic" evidence="17">
    <location>
        <begin position="95"/>
        <end position="468"/>
    </location>
</feature>
<evidence type="ECO:0000256" key="10">
    <source>
        <dbReference type="ARBA" id="ARBA00032057"/>
    </source>
</evidence>
<reference evidence="18 19" key="1">
    <citation type="submission" date="2012-10" db="EMBL/GenBank/DDBJ databases">
        <title>Genome sequencing of Tanticharoenia sakaeratensis NBRC 103193.</title>
        <authorList>
            <person name="Azuma Y."/>
            <person name="Hadano H."/>
            <person name="Hirakawa H."/>
            <person name="Matsushita K."/>
        </authorList>
    </citation>
    <scope>NUCLEOTIDE SEQUENCE [LARGE SCALE GENOMIC DNA]</scope>
    <source>
        <strain evidence="18 19">NBRC 103193</strain>
    </source>
</reference>
<keyword evidence="6" id="KW-0963">Cytoplasm</keyword>
<dbReference type="InterPro" id="IPR004193">
    <property type="entry name" value="Glyco_hydro_13_N"/>
</dbReference>
<dbReference type="SUPFAM" id="SSF51445">
    <property type="entry name" value="(Trans)glycosidases"/>
    <property type="match status" value="1"/>
</dbReference>
<comment type="catalytic activity">
    <reaction evidence="12 14">
        <text>hydrolysis of (1-&gt;4)-alpha-D-glucosidic linkage in 4-alpha-D-[(1-&gt;4)-alpha-D-glucanosyl]n trehalose to yield trehalose and (1-&gt;4)-alpha-D-glucan.</text>
        <dbReference type="EC" id="3.2.1.141"/>
    </reaction>
</comment>
<accession>A0A0D6MI09</accession>
<evidence type="ECO:0000256" key="15">
    <source>
        <dbReference type="PIRSR" id="PIRSR006337-1"/>
    </source>
</evidence>
<dbReference type="RefSeq" id="WP_048846303.1">
    <property type="nucleotide sequence ID" value="NZ_BALE01000003.1"/>
</dbReference>
<dbReference type="Gene3D" id="3.20.20.80">
    <property type="entry name" value="Glycosidases"/>
    <property type="match status" value="1"/>
</dbReference>
<dbReference type="CDD" id="cd11325">
    <property type="entry name" value="AmyAc_GTHase"/>
    <property type="match status" value="1"/>
</dbReference>
<keyword evidence="9 14" id="KW-0326">Glycosidase</keyword>
<dbReference type="InterPro" id="IPR013783">
    <property type="entry name" value="Ig-like_fold"/>
</dbReference>
<comment type="similarity">
    <text evidence="3 14">Belongs to the glycosyl hydrolase 13 family.</text>
</comment>
<dbReference type="STRING" id="1231623.Tasa_003_081"/>
<dbReference type="UniPathway" id="UPA00299"/>
<evidence type="ECO:0000256" key="3">
    <source>
        <dbReference type="ARBA" id="ARBA00008061"/>
    </source>
</evidence>
<dbReference type="Proteomes" id="UP000032679">
    <property type="component" value="Unassembled WGS sequence"/>
</dbReference>
<evidence type="ECO:0000256" key="9">
    <source>
        <dbReference type="ARBA" id="ARBA00023295"/>
    </source>
</evidence>
<dbReference type="Gene3D" id="1.10.10.760">
    <property type="entry name" value="E-set domains of sugar-utilizing enzymes"/>
    <property type="match status" value="1"/>
</dbReference>
<dbReference type="PIRSF" id="PIRSF006337">
    <property type="entry name" value="Trehalose_TreZ"/>
    <property type="match status" value="1"/>
</dbReference>
<comment type="pathway">
    <text evidence="2 14">Glycan biosynthesis; trehalose biosynthesis.</text>
</comment>
<feature type="active site" description="Proton donor" evidence="15">
    <location>
        <position position="292"/>
    </location>
</feature>
<dbReference type="EMBL" id="BALE01000003">
    <property type="protein sequence ID" value="GAN52903.1"/>
    <property type="molecule type" value="Genomic_DNA"/>
</dbReference>
<evidence type="ECO:0000256" key="7">
    <source>
        <dbReference type="ARBA" id="ARBA00022801"/>
    </source>
</evidence>
<comment type="subcellular location">
    <subcellularLocation>
        <location evidence="1 15">Cytoplasm</location>
    </subcellularLocation>
</comment>
<comment type="caution">
    <text evidence="18">The sequence shown here is derived from an EMBL/GenBank/DDBJ whole genome shotgun (WGS) entry which is preliminary data.</text>
</comment>
<dbReference type="InterPro" id="IPR014756">
    <property type="entry name" value="Ig_E-set"/>
</dbReference>
<name>A0A0D6MI09_9PROT</name>
<evidence type="ECO:0000256" key="4">
    <source>
        <dbReference type="ARBA" id="ARBA00012268"/>
    </source>
</evidence>
<dbReference type="OrthoDB" id="9800174at2"/>
<evidence type="ECO:0000313" key="19">
    <source>
        <dbReference type="Proteomes" id="UP000032679"/>
    </source>
</evidence>
<dbReference type="CDD" id="cd02853">
    <property type="entry name" value="E_set_MTHase_like_N"/>
    <property type="match status" value="1"/>
</dbReference>